<evidence type="ECO:0000256" key="5">
    <source>
        <dbReference type="ARBA" id="ARBA00022679"/>
    </source>
</evidence>
<dbReference type="SUPFAM" id="SSF55083">
    <property type="entry name" value="6-hydroxymethyl-7,8-dihydropterin pyrophosphokinase, HPPK"/>
    <property type="match status" value="1"/>
</dbReference>
<organism evidence="14 15">
    <name type="scientific">Sulfurospirillum tamanense</name>
    <dbReference type="NCBI Taxonomy" id="2813362"/>
    <lineage>
        <taxon>Bacteria</taxon>
        <taxon>Pseudomonadati</taxon>
        <taxon>Campylobacterota</taxon>
        <taxon>Epsilonproteobacteria</taxon>
        <taxon>Campylobacterales</taxon>
        <taxon>Sulfurospirillaceae</taxon>
        <taxon>Sulfurospirillum</taxon>
    </lineage>
</organism>
<comment type="function">
    <text evidence="10">Catalyzes the transfer of pyrophosphate from adenosine triphosphate (ATP) to 6-hydroxymethyl-7,8-dihydropterin, an enzymatic step in folate biosynthesis pathway.</text>
</comment>
<evidence type="ECO:0000256" key="9">
    <source>
        <dbReference type="ARBA" id="ARBA00022909"/>
    </source>
</evidence>
<dbReference type="PROSITE" id="PS00794">
    <property type="entry name" value="HPPK"/>
    <property type="match status" value="1"/>
</dbReference>
<evidence type="ECO:0000313" key="14">
    <source>
        <dbReference type="EMBL" id="MBN2963467.1"/>
    </source>
</evidence>
<evidence type="ECO:0000259" key="13">
    <source>
        <dbReference type="PROSITE" id="PS00794"/>
    </source>
</evidence>
<dbReference type="Pfam" id="PF01288">
    <property type="entry name" value="HPPK"/>
    <property type="match status" value="1"/>
</dbReference>
<keyword evidence="9" id="KW-0289">Folate biosynthesis</keyword>
<dbReference type="EC" id="2.7.6.3" evidence="3"/>
<dbReference type="CDD" id="cd00483">
    <property type="entry name" value="HPPK"/>
    <property type="match status" value="1"/>
</dbReference>
<comment type="pathway">
    <text evidence="1">Cofactor biosynthesis; tetrahydrofolate biosynthesis; 2-amino-4-hydroxy-6-hydroxymethyl-7,8-dihydropteridine diphosphate from 7,8-dihydroneopterin triphosphate: step 4/4.</text>
</comment>
<dbReference type="InterPro" id="IPR000550">
    <property type="entry name" value="Hppk"/>
</dbReference>
<reference evidence="15" key="1">
    <citation type="submission" date="2021-02" db="EMBL/GenBank/DDBJ databases">
        <title>Sulfurospirillum tamanensis sp. nov.</title>
        <authorList>
            <person name="Merkel A.Y."/>
        </authorList>
    </citation>
    <scope>NUCLEOTIDE SEQUENCE [LARGE SCALE GENOMIC DNA]</scope>
    <source>
        <strain evidence="15">T05b</strain>
    </source>
</reference>
<evidence type="ECO:0000256" key="10">
    <source>
        <dbReference type="ARBA" id="ARBA00029409"/>
    </source>
</evidence>
<gene>
    <name evidence="14" type="primary">folK</name>
    <name evidence="14" type="ORF">JWV37_01610</name>
</gene>
<keyword evidence="7" id="KW-0418">Kinase</keyword>
<reference evidence="14 15" key="3">
    <citation type="submission" date="2021-02" db="EMBL/GenBank/DDBJ databases">
        <authorList>
            <person name="Merkel A.Y."/>
        </authorList>
    </citation>
    <scope>NUCLEOTIDE SEQUENCE [LARGE SCALE GENOMIC DNA]</scope>
    <source>
        <strain evidence="14 15">T05b</strain>
    </source>
</reference>
<dbReference type="InterPro" id="IPR035907">
    <property type="entry name" value="Hppk_sf"/>
</dbReference>
<evidence type="ECO:0000256" key="4">
    <source>
        <dbReference type="ARBA" id="ARBA00016218"/>
    </source>
</evidence>
<dbReference type="GO" id="GO:0003848">
    <property type="term" value="F:2-amino-4-hydroxy-6-hydroxymethyldihydropteridine diphosphokinase activity"/>
    <property type="evidence" value="ECO:0007669"/>
    <property type="project" value="UniProtKB-EC"/>
</dbReference>
<keyword evidence="8" id="KW-0067">ATP-binding</keyword>
<comment type="similarity">
    <text evidence="2">Belongs to the HPPK family.</text>
</comment>
<evidence type="ECO:0000256" key="11">
    <source>
        <dbReference type="ARBA" id="ARBA00029766"/>
    </source>
</evidence>
<accession>A0ABS2WPH7</accession>
<protein>
    <recommendedName>
        <fullName evidence="4">2-amino-4-hydroxy-6-hydroxymethyldihydropteridine pyrophosphokinase</fullName>
        <ecNumber evidence="3">2.7.6.3</ecNumber>
    </recommendedName>
    <alternativeName>
        <fullName evidence="11">6-hydroxymethyl-7,8-dihydropterin pyrophosphokinase</fullName>
    </alternativeName>
    <alternativeName>
        <fullName evidence="12">7,8-dihydro-6-hydroxymethylpterin-pyrophosphokinase</fullName>
    </alternativeName>
</protein>
<evidence type="ECO:0000313" key="15">
    <source>
        <dbReference type="Proteomes" id="UP000703590"/>
    </source>
</evidence>
<dbReference type="PANTHER" id="PTHR43071">
    <property type="entry name" value="2-AMINO-4-HYDROXY-6-HYDROXYMETHYLDIHYDROPTERIDINE PYROPHOSPHOKINASE"/>
    <property type="match status" value="1"/>
</dbReference>
<keyword evidence="15" id="KW-1185">Reference proteome</keyword>
<feature type="domain" description="7,8-dihydro-6-hydroxymethylpterin-pyrophosphokinase" evidence="13">
    <location>
        <begin position="112"/>
        <end position="123"/>
    </location>
</feature>
<dbReference type="EMBL" id="JAFHKK010000002">
    <property type="protein sequence ID" value="MBN2963467.1"/>
    <property type="molecule type" value="Genomic_DNA"/>
</dbReference>
<keyword evidence="5 14" id="KW-0808">Transferase</keyword>
<keyword evidence="6" id="KW-0547">Nucleotide-binding</keyword>
<dbReference type="NCBIfam" id="TIGR01498">
    <property type="entry name" value="folK"/>
    <property type="match status" value="1"/>
</dbReference>
<dbReference type="Proteomes" id="UP000703590">
    <property type="component" value="Unassembled WGS sequence"/>
</dbReference>
<dbReference type="Gene3D" id="3.30.70.560">
    <property type="entry name" value="7,8-Dihydro-6-hydroxymethylpterin-pyrophosphokinase HPPK"/>
    <property type="match status" value="1"/>
</dbReference>
<evidence type="ECO:0000256" key="12">
    <source>
        <dbReference type="ARBA" id="ARBA00033413"/>
    </source>
</evidence>
<evidence type="ECO:0000256" key="1">
    <source>
        <dbReference type="ARBA" id="ARBA00005051"/>
    </source>
</evidence>
<sequence length="161" mass="18506">MKLAGVSLVKAPFFPSKRAASAHYRYRALVGIGGNEGAVMERFVRLLRYWTTRRDLFVVETSPIVKNPPFGYLPQPDFLNALAWVQTSLSAKALLRLLLQTEKRFGRVRKERFGPRTLDLDLIFFENQTLNTPRLTLPHPHWSERLSVIVPLGMMQQRNVS</sequence>
<proteinExistence type="inferred from homology"/>
<evidence type="ECO:0000256" key="3">
    <source>
        <dbReference type="ARBA" id="ARBA00013253"/>
    </source>
</evidence>
<dbReference type="PANTHER" id="PTHR43071:SF1">
    <property type="entry name" value="2-AMINO-4-HYDROXY-6-HYDROXYMETHYLDIHYDROPTERIDINE PYROPHOSPHOKINASE"/>
    <property type="match status" value="1"/>
</dbReference>
<comment type="caution">
    <text evidence="14">The sequence shown here is derived from an EMBL/GenBank/DDBJ whole genome shotgun (WGS) entry which is preliminary data.</text>
</comment>
<evidence type="ECO:0000256" key="2">
    <source>
        <dbReference type="ARBA" id="ARBA00005810"/>
    </source>
</evidence>
<evidence type="ECO:0000256" key="8">
    <source>
        <dbReference type="ARBA" id="ARBA00022840"/>
    </source>
</evidence>
<evidence type="ECO:0000256" key="7">
    <source>
        <dbReference type="ARBA" id="ARBA00022777"/>
    </source>
</evidence>
<dbReference type="RefSeq" id="WP_205457905.1">
    <property type="nucleotide sequence ID" value="NZ_JAFHKK010000002.1"/>
</dbReference>
<evidence type="ECO:0000256" key="6">
    <source>
        <dbReference type="ARBA" id="ARBA00022741"/>
    </source>
</evidence>
<name>A0ABS2WPH7_9BACT</name>
<reference evidence="14 15" key="2">
    <citation type="submission" date="2021-02" db="EMBL/GenBank/DDBJ databases">
        <title>Sulfurospirillum tamanensis sp. nov.</title>
        <authorList>
            <person name="Frolova A."/>
            <person name="Merkel A."/>
            <person name="Slobodkin A."/>
        </authorList>
    </citation>
    <scope>NUCLEOTIDE SEQUENCE [LARGE SCALE GENOMIC DNA]</scope>
    <source>
        <strain evidence="14 15">T05b</strain>
    </source>
</reference>